<dbReference type="EMBL" id="GBXM01046279">
    <property type="protein sequence ID" value="JAH62298.1"/>
    <property type="molecule type" value="Transcribed_RNA"/>
</dbReference>
<reference evidence="1" key="1">
    <citation type="submission" date="2014-11" db="EMBL/GenBank/DDBJ databases">
        <authorList>
            <person name="Amaro Gonzalez C."/>
        </authorList>
    </citation>
    <scope>NUCLEOTIDE SEQUENCE</scope>
</reference>
<accession>A0A0E9UBH8</accession>
<name>A0A0E9UBH8_ANGAN</name>
<sequence>MTPHLNFLSRATRERALKVSSTAE</sequence>
<evidence type="ECO:0000313" key="1">
    <source>
        <dbReference type="EMBL" id="JAH62298.1"/>
    </source>
</evidence>
<protein>
    <submittedName>
        <fullName evidence="1">Uncharacterized protein</fullName>
    </submittedName>
</protein>
<reference evidence="1" key="2">
    <citation type="journal article" date="2015" name="Fish Shellfish Immunol.">
        <title>Early steps in the European eel (Anguilla anguilla)-Vibrio vulnificus interaction in the gills: Role of the RtxA13 toxin.</title>
        <authorList>
            <person name="Callol A."/>
            <person name="Pajuelo D."/>
            <person name="Ebbesson L."/>
            <person name="Teles M."/>
            <person name="MacKenzie S."/>
            <person name="Amaro C."/>
        </authorList>
    </citation>
    <scope>NUCLEOTIDE SEQUENCE</scope>
</reference>
<dbReference type="AlphaFoldDB" id="A0A0E9UBH8"/>
<proteinExistence type="predicted"/>
<organism evidence="1">
    <name type="scientific">Anguilla anguilla</name>
    <name type="common">European freshwater eel</name>
    <name type="synonym">Muraena anguilla</name>
    <dbReference type="NCBI Taxonomy" id="7936"/>
    <lineage>
        <taxon>Eukaryota</taxon>
        <taxon>Metazoa</taxon>
        <taxon>Chordata</taxon>
        <taxon>Craniata</taxon>
        <taxon>Vertebrata</taxon>
        <taxon>Euteleostomi</taxon>
        <taxon>Actinopterygii</taxon>
        <taxon>Neopterygii</taxon>
        <taxon>Teleostei</taxon>
        <taxon>Anguilliformes</taxon>
        <taxon>Anguillidae</taxon>
        <taxon>Anguilla</taxon>
    </lineage>
</organism>